<reference evidence="3 4" key="1">
    <citation type="submission" date="2015-04" db="EMBL/GenBank/DDBJ databases">
        <title>Genome sequence of Kerstersia gyiorum CG1.</title>
        <authorList>
            <person name="Greninger A.L."/>
            <person name="Kozyreva V."/>
            <person name="Chaturvedi V."/>
        </authorList>
    </citation>
    <scope>NUCLEOTIDE SEQUENCE [LARGE SCALE GENOMIC DNA]</scope>
    <source>
        <strain evidence="3 4">CG1</strain>
    </source>
</reference>
<protein>
    <recommendedName>
        <fullName evidence="2">Flagellar hook-length control protein-like C-terminal domain-containing protein</fullName>
    </recommendedName>
</protein>
<name>A0A171KRE5_9BURK</name>
<feature type="compositionally biased region" description="Basic and acidic residues" evidence="1">
    <location>
        <begin position="25"/>
        <end position="36"/>
    </location>
</feature>
<dbReference type="CDD" id="cd17470">
    <property type="entry name" value="T3SS_Flik_C"/>
    <property type="match status" value="1"/>
</dbReference>
<gene>
    <name evidence="3" type="ORF">AAV32_11540</name>
</gene>
<feature type="compositionally biased region" description="Low complexity" evidence="1">
    <location>
        <begin position="143"/>
        <end position="156"/>
    </location>
</feature>
<dbReference type="STRING" id="206506.AAV32_11540"/>
<accession>A0A171KRE5</accession>
<dbReference type="Gene3D" id="3.30.750.140">
    <property type="match status" value="1"/>
</dbReference>
<evidence type="ECO:0000313" key="3">
    <source>
        <dbReference type="EMBL" id="KKO71462.1"/>
    </source>
</evidence>
<feature type="region of interest" description="Disordered" evidence="1">
    <location>
        <begin position="1"/>
        <end position="41"/>
    </location>
</feature>
<evidence type="ECO:0000313" key="4">
    <source>
        <dbReference type="Proteomes" id="UP000078084"/>
    </source>
</evidence>
<dbReference type="InterPro" id="IPR038610">
    <property type="entry name" value="FliK-like_C_sf"/>
</dbReference>
<proteinExistence type="predicted"/>
<feature type="domain" description="Flagellar hook-length control protein-like C-terminal" evidence="2">
    <location>
        <begin position="350"/>
        <end position="423"/>
    </location>
</feature>
<organism evidence="3 4">
    <name type="scientific">Kerstersia gyiorum</name>
    <dbReference type="NCBI Taxonomy" id="206506"/>
    <lineage>
        <taxon>Bacteria</taxon>
        <taxon>Pseudomonadati</taxon>
        <taxon>Pseudomonadota</taxon>
        <taxon>Betaproteobacteria</taxon>
        <taxon>Burkholderiales</taxon>
        <taxon>Alcaligenaceae</taxon>
        <taxon>Kerstersia</taxon>
    </lineage>
</organism>
<keyword evidence="4" id="KW-1185">Reference proteome</keyword>
<feature type="compositionally biased region" description="Low complexity" evidence="1">
    <location>
        <begin position="304"/>
        <end position="323"/>
    </location>
</feature>
<sequence>MTSLSPLVQTNQALESVRDQAAAQRRGEARHLENRGLPDTSGFSALMARQQLPPHAAQGNASRPAGDSDTAGETDALAQAQAATEARTHPDATAAMTLAATTPPAATGARDAAATLAPEAAGHGDASDPDGLRNTMLFLAQTQRPAAAGGAQARTASMSGLAPAERHTDATWPEAGPEETQDSLRASFLTNGLAPSARAQVGRNRSGASMVAAGREPRAIAGKTAAEPALPSRPGLRHAGAATGARLAPAAEAGSADAAQTRLMADTFSTGIAAETRGTEEASPGLSMQVAPAPTGLPAASPTGGLLHGAPGSAPAPHAGALPQHLDSPAWQSALSQQFLRLGQFAAGQQSVVQQMDLSLNPASLGPLRIMMTVQDGVAHAWINTAHSHVRQSIESALPQLQDALADTGLTLADTQVSDQPGAGHEQAQAFFQAALRQARSGPAANITDSGAASLASAGRAPARVLRPDALLDTFA</sequence>
<dbReference type="InterPro" id="IPR021136">
    <property type="entry name" value="Flagellar_hook_control-like_C"/>
</dbReference>
<feature type="compositionally biased region" description="Polar residues" evidence="1">
    <location>
        <begin position="1"/>
        <end position="14"/>
    </location>
</feature>
<dbReference type="RefSeq" id="WP_068371973.1">
    <property type="nucleotide sequence ID" value="NZ_LBNE01000007.1"/>
</dbReference>
<feature type="compositionally biased region" description="Low complexity" evidence="1">
    <location>
        <begin position="71"/>
        <end position="89"/>
    </location>
</feature>
<dbReference type="PANTHER" id="PTHR37533">
    <property type="entry name" value="FLAGELLAR HOOK-LENGTH CONTROL PROTEIN"/>
    <property type="match status" value="1"/>
</dbReference>
<feature type="region of interest" description="Disordered" evidence="1">
    <location>
        <begin position="143"/>
        <end position="182"/>
    </location>
</feature>
<comment type="caution">
    <text evidence="3">The sequence shown here is derived from an EMBL/GenBank/DDBJ whole genome shotgun (WGS) entry which is preliminary data.</text>
</comment>
<evidence type="ECO:0000259" key="2">
    <source>
        <dbReference type="Pfam" id="PF02120"/>
    </source>
</evidence>
<dbReference type="InterPro" id="IPR052563">
    <property type="entry name" value="FliK"/>
</dbReference>
<dbReference type="PANTHER" id="PTHR37533:SF2">
    <property type="entry name" value="FLAGELLAR HOOK-LENGTH CONTROL PROTEIN"/>
    <property type="match status" value="1"/>
</dbReference>
<dbReference type="EMBL" id="LBNE01000007">
    <property type="protein sequence ID" value="KKO71462.1"/>
    <property type="molecule type" value="Genomic_DNA"/>
</dbReference>
<dbReference type="Pfam" id="PF02120">
    <property type="entry name" value="Flg_hook"/>
    <property type="match status" value="1"/>
</dbReference>
<feature type="region of interest" description="Disordered" evidence="1">
    <location>
        <begin position="53"/>
        <end position="89"/>
    </location>
</feature>
<feature type="region of interest" description="Disordered" evidence="1">
    <location>
        <begin position="277"/>
        <end position="325"/>
    </location>
</feature>
<dbReference type="AlphaFoldDB" id="A0A171KRE5"/>
<dbReference type="Proteomes" id="UP000078084">
    <property type="component" value="Unassembled WGS sequence"/>
</dbReference>
<evidence type="ECO:0000256" key="1">
    <source>
        <dbReference type="SAM" id="MobiDB-lite"/>
    </source>
</evidence>